<feature type="domain" description="PKD" evidence="7">
    <location>
        <begin position="22"/>
        <end position="99"/>
    </location>
</feature>
<dbReference type="Pfam" id="PF13585">
    <property type="entry name" value="CHU_C"/>
    <property type="match status" value="1"/>
</dbReference>
<feature type="signal peptide" evidence="6">
    <location>
        <begin position="1"/>
        <end position="20"/>
    </location>
</feature>
<organism evidence="8 9">
    <name type="scientific">Nemorincola caseinilytica</name>
    <dbReference type="NCBI Taxonomy" id="2054315"/>
    <lineage>
        <taxon>Bacteria</taxon>
        <taxon>Pseudomonadati</taxon>
        <taxon>Bacteroidota</taxon>
        <taxon>Chitinophagia</taxon>
        <taxon>Chitinophagales</taxon>
        <taxon>Chitinophagaceae</taxon>
        <taxon>Nemorincola</taxon>
    </lineage>
</organism>
<dbReference type="InterPro" id="IPR026341">
    <property type="entry name" value="T9SS_type_B"/>
</dbReference>
<evidence type="ECO:0000256" key="6">
    <source>
        <dbReference type="SAM" id="SignalP"/>
    </source>
</evidence>
<comment type="caution">
    <text evidence="8">The sequence shown here is derived from an EMBL/GenBank/DDBJ whole genome shotgun (WGS) entry which is preliminary data.</text>
</comment>
<dbReference type="Pfam" id="PF00801">
    <property type="entry name" value="PKD"/>
    <property type="match status" value="2"/>
</dbReference>
<dbReference type="NCBIfam" id="TIGR04131">
    <property type="entry name" value="Bac_Flav_CTERM"/>
    <property type="match status" value="1"/>
</dbReference>
<feature type="domain" description="PKD" evidence="7">
    <location>
        <begin position="1150"/>
        <end position="1202"/>
    </location>
</feature>
<sequence length="1531" mass="160737">MKLAFYIAILALFATPEVGAQVTASFTATPAVGCAPLLVNFTNFTTPAGGTTYSWNFGVSGSSVLTNPSTSFTTPGTHIVTLTATNGSSVGTYTVAITVYPPPTVTFTANDTSVCPGTPITFTNTSIAGVPGGMTCTWNWGDGSPTTTSSPAMHTYGAPGNYTVTLFVTNAQGCQASLVKSAYVHVFNPPVAGFTSPGGGCNPPITIPFSSTSTGTPGLTYAWDFGDGGTGTGASPSHTYGATGTFPVRLIVTDGNGCMDTIVSNVVISNLAAAFTGPDTICINSLASFTNTTTTPFSGASWNYGDGGTSTGTHGSHTYTTPGVYNVTLTVTQGPCSHSVIHTIVVVDAPPMTMSINPLEPCPAPATITYSVTGAAPGSTYNWSFSSGGGTGTTNPINVTYPTNGVKTATVTVTDPDHGCPRKIVGSITIYDILFTAFASPRRGCVPLTVNFTTSLQTSIPGPGVAPYPYGPLGSFVWNFGDGAPTSGASAPSHTYTAVGTYTVTVTAITANGCPVTYSLEVEVGTPPQVIFSASPRHVCYGDHIPVIFTPTVVVGPVDEYHWEFDDGISLIDTTGLPVSHVYTVPGVYFTPSVTPYYNGCRGTTYQIVDYIRVDSPKSIIGKTILCRPRHRVNFFNNSMGDDSHLWIFSDGTTSTLEDPVHDFPTFGTFTIQLATYNAASGCRDTAITTVYIDSLIPNFTADRTAICRGETVTFTASVSGGPEMEYQWYENGTPIGTTIPFPGSPTVSHTFTVTGYHTIMLRVRNTNNCWDTMRMVDMILVTAPSVGFTIAPSSGCAPLNAVFTSTSTPTTGSSLVSYVWTWGVGTPLGTGTGTPATFTYTAGGTYTVKLVVTDNLGCKDSAQQTAAVTVWDPVASFSGAPTRPCIGSPVTFTSTSSGGPISSYTWDYGDGSPTGSGSTSTHSYSATGSYNVKLTIVDSHGCTDEVTYPGYIQVTKPTAAFTMSDSVSVCPPLFVNFTNTSTGATGYNWAFGDGGTSTIVSPSNMYIASGLYPVRLIATNMYGCKDTALHYVNIFGYAGALSYSPLQGCAPLTVYFTASLTNVPFITWDFSDGYTSTVSFTDTISHTYVTPGAYVPKLLLSDNTGCQSASVGLDTIKVDAVTPKFNTEPSPVCIGMPFTFIDSSTGYWNPVNSWTWTYDGNTSTLPSPTYTITTPGTYPVTLVVSNAWGCTGTITHTLVVEPPPVVTADADTVVCVGDPATLHGYGAVSYTWAGPPTLSCTACNPTNASPSVESIYTVTGADARGCIDTATVTVKLRTHTIANAWGDTAVCFGVPVPLFDTGGHTYLWLPATGLNDNTISNPIATPPYTVIYTAIAQLGSCIPDTNYVTVVIYPLPTVDAGPNQRLVAGSSAQLNATGTEIAAIEWSPTETLSCGDCMNPVATMSVNSTYYADVVSKHGCRASDSVTILLYCENSQVFVPNSFTPNGDGQNDVFYPRGIGVKAVKAFRIYNRWGELLFERENIMLNDADNAWDGSYKGGIPKPDVYVYIVEALCYTGEDIFIKGDVTIIR</sequence>
<dbReference type="InterPro" id="IPR013783">
    <property type="entry name" value="Ig-like_fold"/>
</dbReference>
<dbReference type="CDD" id="cd00146">
    <property type="entry name" value="PKD"/>
    <property type="match status" value="7"/>
</dbReference>
<feature type="domain" description="PKD" evidence="7">
    <location>
        <begin position="190"/>
        <end position="275"/>
    </location>
</feature>
<feature type="domain" description="PKD" evidence="7">
    <location>
        <begin position="647"/>
        <end position="681"/>
    </location>
</feature>
<feature type="domain" description="PKD" evidence="7">
    <location>
        <begin position="351"/>
        <end position="415"/>
    </location>
</feature>
<accession>A0ABP8NDW7</accession>
<proteinExistence type="predicted"/>
<evidence type="ECO:0000313" key="8">
    <source>
        <dbReference type="EMBL" id="GAA4464293.1"/>
    </source>
</evidence>
<dbReference type="InterPro" id="IPR000601">
    <property type="entry name" value="PKD_dom"/>
</dbReference>
<name>A0ABP8NDW7_9BACT</name>
<feature type="domain" description="PKD" evidence="7">
    <location>
        <begin position="472"/>
        <end position="524"/>
    </location>
</feature>
<dbReference type="SUPFAM" id="SSF49299">
    <property type="entry name" value="PKD domain"/>
    <property type="match status" value="14"/>
</dbReference>
<evidence type="ECO:0000259" key="7">
    <source>
        <dbReference type="PROSITE" id="PS50093"/>
    </source>
</evidence>
<feature type="domain" description="PKD" evidence="7">
    <location>
        <begin position="1068"/>
        <end position="1111"/>
    </location>
</feature>
<reference evidence="9" key="1">
    <citation type="journal article" date="2019" name="Int. J. Syst. Evol. Microbiol.">
        <title>The Global Catalogue of Microorganisms (GCM) 10K type strain sequencing project: providing services to taxonomists for standard genome sequencing and annotation.</title>
        <authorList>
            <consortium name="The Broad Institute Genomics Platform"/>
            <consortium name="The Broad Institute Genome Sequencing Center for Infectious Disease"/>
            <person name="Wu L."/>
            <person name="Ma J."/>
        </authorList>
    </citation>
    <scope>NUCLEOTIDE SEQUENCE [LARGE SCALE GENOMIC DNA]</scope>
    <source>
        <strain evidence="9">JCM 32105</strain>
    </source>
</reference>
<dbReference type="Pfam" id="PF18911">
    <property type="entry name" value="PKD_4"/>
    <property type="match status" value="9"/>
</dbReference>
<evidence type="ECO:0000256" key="4">
    <source>
        <dbReference type="ARBA" id="ARBA00022989"/>
    </source>
</evidence>
<feature type="domain" description="PKD" evidence="7">
    <location>
        <begin position="710"/>
        <end position="767"/>
    </location>
</feature>
<keyword evidence="4" id="KW-1133">Transmembrane helix</keyword>
<feature type="domain" description="PKD" evidence="7">
    <location>
        <begin position="874"/>
        <end position="942"/>
    </location>
</feature>
<comment type="subcellular location">
    <subcellularLocation>
        <location evidence="1">Membrane</location>
        <topology evidence="1">Multi-pass membrane protein</topology>
    </subcellularLocation>
</comment>
<feature type="domain" description="PKD" evidence="7">
    <location>
        <begin position="547"/>
        <end position="589"/>
    </location>
</feature>
<dbReference type="InterPro" id="IPR022409">
    <property type="entry name" value="PKD/Chitinase_dom"/>
</dbReference>
<feature type="domain" description="PKD" evidence="7">
    <location>
        <begin position="785"/>
        <end position="871"/>
    </location>
</feature>
<evidence type="ECO:0000256" key="3">
    <source>
        <dbReference type="ARBA" id="ARBA00022737"/>
    </source>
</evidence>
<dbReference type="PANTHER" id="PTHR46730:SF4">
    <property type="entry name" value="POLYCYSTIC KIDNEY DISEASE PROTEIN 1-LIKE 1"/>
    <property type="match status" value="1"/>
</dbReference>
<keyword evidence="2" id="KW-0812">Transmembrane</keyword>
<evidence type="ECO:0000256" key="5">
    <source>
        <dbReference type="ARBA" id="ARBA00023136"/>
    </source>
</evidence>
<feature type="domain" description="PKD" evidence="7">
    <location>
        <begin position="958"/>
        <end position="1024"/>
    </location>
</feature>
<dbReference type="PROSITE" id="PS50093">
    <property type="entry name" value="PKD"/>
    <property type="match status" value="14"/>
</dbReference>
<evidence type="ECO:0000313" key="9">
    <source>
        <dbReference type="Proteomes" id="UP001500067"/>
    </source>
</evidence>
<feature type="chain" id="PRO_5045197392" description="PKD domain-containing protein" evidence="6">
    <location>
        <begin position="21"/>
        <end position="1531"/>
    </location>
</feature>
<dbReference type="Proteomes" id="UP001500067">
    <property type="component" value="Unassembled WGS sequence"/>
</dbReference>
<evidence type="ECO:0000256" key="2">
    <source>
        <dbReference type="ARBA" id="ARBA00022692"/>
    </source>
</evidence>
<evidence type="ECO:0000256" key="1">
    <source>
        <dbReference type="ARBA" id="ARBA00004141"/>
    </source>
</evidence>
<dbReference type="Gene3D" id="2.60.40.10">
    <property type="entry name" value="Immunoglobulins"/>
    <property type="match status" value="14"/>
</dbReference>
<feature type="domain" description="PKD" evidence="7">
    <location>
        <begin position="293"/>
        <end position="332"/>
    </location>
</feature>
<feature type="domain" description="PKD" evidence="7">
    <location>
        <begin position="128"/>
        <end position="186"/>
    </location>
</feature>
<keyword evidence="5" id="KW-0472">Membrane</keyword>
<gene>
    <name evidence="8" type="ORF">GCM10023093_14320</name>
</gene>
<keyword evidence="6" id="KW-0732">Signal</keyword>
<keyword evidence="3" id="KW-0677">Repeat</keyword>
<dbReference type="PANTHER" id="PTHR46730">
    <property type="entry name" value="POLYCYSTIN-1"/>
    <property type="match status" value="1"/>
</dbReference>
<dbReference type="SMART" id="SM00089">
    <property type="entry name" value="PKD"/>
    <property type="match status" value="13"/>
</dbReference>
<keyword evidence="9" id="KW-1185">Reference proteome</keyword>
<dbReference type="EMBL" id="BAABFA010000009">
    <property type="protein sequence ID" value="GAA4464293.1"/>
    <property type="molecule type" value="Genomic_DNA"/>
</dbReference>
<dbReference type="InterPro" id="IPR035986">
    <property type="entry name" value="PKD_dom_sf"/>
</dbReference>
<protein>
    <recommendedName>
        <fullName evidence="7">PKD domain-containing protein</fullName>
    </recommendedName>
</protein>